<feature type="coiled-coil region" evidence="10">
    <location>
        <begin position="9"/>
        <end position="107"/>
    </location>
</feature>
<dbReference type="CDD" id="cd23162">
    <property type="entry name" value="Prefoldin_beta_GimC"/>
    <property type="match status" value="1"/>
</dbReference>
<evidence type="ECO:0000256" key="3">
    <source>
        <dbReference type="ARBA" id="ARBA00011716"/>
    </source>
</evidence>
<feature type="region of interest" description="Disordered" evidence="11">
    <location>
        <begin position="112"/>
        <end position="131"/>
    </location>
</feature>
<reference evidence="12" key="2">
    <citation type="submission" date="2022-02" db="EMBL/GenBank/DDBJ databases">
        <authorList>
            <person name="Elcheninov A.G."/>
            <person name="Sorokin D.Y."/>
            <person name="Kublanov I.V."/>
        </authorList>
    </citation>
    <scope>NUCLEOTIDE SEQUENCE</scope>
    <source>
        <strain evidence="12">AArc-St2</strain>
    </source>
</reference>
<keyword evidence="5 9" id="KW-0963">Cytoplasm</keyword>
<dbReference type="SUPFAM" id="SSF46579">
    <property type="entry name" value="Prefoldin"/>
    <property type="match status" value="1"/>
</dbReference>
<dbReference type="HAMAP" id="MF_00307">
    <property type="entry name" value="PfdB"/>
    <property type="match status" value="1"/>
</dbReference>
<evidence type="ECO:0000256" key="8">
    <source>
        <dbReference type="ARBA" id="ARBA00033461"/>
    </source>
</evidence>
<gene>
    <name evidence="9" type="primary">pfdB</name>
    <name evidence="12" type="ORF">AArcSt2_01140</name>
</gene>
<dbReference type="GO" id="GO:0044183">
    <property type="term" value="F:protein folding chaperone"/>
    <property type="evidence" value="ECO:0007669"/>
    <property type="project" value="TreeGrafter"/>
</dbReference>
<dbReference type="RefSeq" id="WP_174652920.1">
    <property type="nucleotide sequence ID" value="NZ_JAKRVX010000001.1"/>
</dbReference>
<evidence type="ECO:0000256" key="11">
    <source>
        <dbReference type="SAM" id="MobiDB-lite"/>
    </source>
</evidence>
<comment type="function">
    <text evidence="7 9">Molecular chaperone capable of stabilizing a range of proteins. Seems to fulfill an ATP-independent, HSP70-like function in archaeal de novo protein folding.</text>
</comment>
<keyword evidence="10" id="KW-0175">Coiled coil</keyword>
<evidence type="ECO:0000256" key="5">
    <source>
        <dbReference type="ARBA" id="ARBA00022490"/>
    </source>
</evidence>
<comment type="subcellular location">
    <subcellularLocation>
        <location evidence="1 9">Cytoplasm</location>
    </subcellularLocation>
</comment>
<comment type="caution">
    <text evidence="12">The sequence shown here is derived from an EMBL/GenBank/DDBJ whole genome shotgun (WGS) entry which is preliminary data.</text>
</comment>
<dbReference type="PANTHER" id="PTHR20903:SF0">
    <property type="entry name" value="PREFOLDIN SUBUNIT 1"/>
    <property type="match status" value="1"/>
</dbReference>
<evidence type="ECO:0000256" key="4">
    <source>
        <dbReference type="ARBA" id="ARBA00016304"/>
    </source>
</evidence>
<dbReference type="Proteomes" id="UP001203207">
    <property type="component" value="Unassembled WGS sequence"/>
</dbReference>
<dbReference type="GO" id="GO:0051082">
    <property type="term" value="F:unfolded protein binding"/>
    <property type="evidence" value="ECO:0007669"/>
    <property type="project" value="UniProtKB-UniRule"/>
</dbReference>
<comment type="similarity">
    <text evidence="2 9">Belongs to the prefoldin subunit beta family.</text>
</comment>
<feature type="compositionally biased region" description="Gly residues" evidence="11">
    <location>
        <begin position="114"/>
        <end position="131"/>
    </location>
</feature>
<dbReference type="NCBIfam" id="TIGR02338">
    <property type="entry name" value="gimC_beta"/>
    <property type="match status" value="1"/>
</dbReference>
<sequence length="131" mass="14274">MQGNLPPEAQEKLETLQELQETAQNVAQQKQSTESALNEAKTALNALEDVDKDAVMYREIGELFIQTDYDTAAEDLEDKVDSLEIRVEQLNKQEDRVRGRFDDLQEELQQLLQGGMGGPSGPAGPGGAGGA</sequence>
<dbReference type="InterPro" id="IPR009053">
    <property type="entry name" value="Prefoldin"/>
</dbReference>
<dbReference type="AlphaFoldDB" id="A0AAE3FUR3"/>
<keyword evidence="6 9" id="KW-0143">Chaperone</keyword>
<evidence type="ECO:0000313" key="12">
    <source>
        <dbReference type="EMBL" id="MCL9815541.1"/>
    </source>
</evidence>
<dbReference type="PANTHER" id="PTHR20903">
    <property type="entry name" value="PREFOLDIN SUBUNIT 1-RELATED"/>
    <property type="match status" value="1"/>
</dbReference>
<dbReference type="InterPro" id="IPR002777">
    <property type="entry name" value="PFD_beta-like"/>
</dbReference>
<protein>
    <recommendedName>
        <fullName evidence="4 9">Prefoldin subunit beta</fullName>
    </recommendedName>
    <alternativeName>
        <fullName evidence="8 9">GimC subunit beta</fullName>
    </alternativeName>
</protein>
<dbReference type="EMBL" id="JAKRVX010000001">
    <property type="protein sequence ID" value="MCL9815541.1"/>
    <property type="molecule type" value="Genomic_DNA"/>
</dbReference>
<evidence type="ECO:0000256" key="9">
    <source>
        <dbReference type="HAMAP-Rule" id="MF_00307"/>
    </source>
</evidence>
<comment type="subunit">
    <text evidence="3 9">Heterohexamer of two alpha and four beta subunits.</text>
</comment>
<evidence type="ECO:0000313" key="13">
    <source>
        <dbReference type="Proteomes" id="UP001203207"/>
    </source>
</evidence>
<dbReference type="InterPro" id="IPR012713">
    <property type="entry name" value="PfdB"/>
</dbReference>
<reference evidence="12" key="1">
    <citation type="journal article" date="2022" name="Syst. Appl. Microbiol.">
        <title>Natronocalculus amylovorans gen. nov., sp. nov., and Natranaeroarchaeum aerophilus sp. nov., dominant culturable amylolytic natronoarchaea from hypersaline soda lakes in southwestern Siberia.</title>
        <authorList>
            <person name="Sorokin D.Y."/>
            <person name="Elcheninov A.G."/>
            <person name="Khizhniak T.V."/>
            <person name="Koenen M."/>
            <person name="Bale N.J."/>
            <person name="Damste J.S.S."/>
            <person name="Kublanov I.V."/>
        </authorList>
    </citation>
    <scope>NUCLEOTIDE SEQUENCE</scope>
    <source>
        <strain evidence="12">AArc-St2</strain>
    </source>
</reference>
<dbReference type="GO" id="GO:0005737">
    <property type="term" value="C:cytoplasm"/>
    <property type="evidence" value="ECO:0007669"/>
    <property type="project" value="UniProtKB-SubCell"/>
</dbReference>
<evidence type="ECO:0000256" key="10">
    <source>
        <dbReference type="SAM" id="Coils"/>
    </source>
</evidence>
<evidence type="ECO:0000256" key="7">
    <source>
        <dbReference type="ARBA" id="ARBA00025077"/>
    </source>
</evidence>
<dbReference type="Gene3D" id="1.10.287.370">
    <property type="match status" value="1"/>
</dbReference>
<evidence type="ECO:0000256" key="6">
    <source>
        <dbReference type="ARBA" id="ARBA00023186"/>
    </source>
</evidence>
<dbReference type="Pfam" id="PF01920">
    <property type="entry name" value="Prefoldin_2"/>
    <property type="match status" value="1"/>
</dbReference>
<organism evidence="12 13">
    <name type="scientific">Natronocalculus amylovorans</name>
    <dbReference type="NCBI Taxonomy" id="2917812"/>
    <lineage>
        <taxon>Archaea</taxon>
        <taxon>Methanobacteriati</taxon>
        <taxon>Methanobacteriota</taxon>
        <taxon>Stenosarchaea group</taxon>
        <taxon>Halobacteria</taxon>
        <taxon>Halobacteriales</taxon>
        <taxon>Haloferacaceae</taxon>
        <taxon>Natronocalculus</taxon>
    </lineage>
</organism>
<dbReference type="GO" id="GO:0016272">
    <property type="term" value="C:prefoldin complex"/>
    <property type="evidence" value="ECO:0007669"/>
    <property type="project" value="UniProtKB-UniRule"/>
</dbReference>
<evidence type="ECO:0000256" key="1">
    <source>
        <dbReference type="ARBA" id="ARBA00004496"/>
    </source>
</evidence>
<evidence type="ECO:0000256" key="2">
    <source>
        <dbReference type="ARBA" id="ARBA00008045"/>
    </source>
</evidence>
<name>A0AAE3FUR3_9EURY</name>
<keyword evidence="13" id="KW-1185">Reference proteome</keyword>
<proteinExistence type="inferred from homology"/>
<accession>A0AAE3FUR3</accession>